<keyword evidence="3 5" id="KW-0269">Exonuclease</keyword>
<gene>
    <name evidence="5" type="ORF">FEA48_30610</name>
</gene>
<dbReference type="Gene3D" id="3.30.420.10">
    <property type="entry name" value="Ribonuclease H-like superfamily/Ribonuclease H"/>
    <property type="match status" value="1"/>
</dbReference>
<keyword evidence="1" id="KW-0540">Nuclease</keyword>
<comment type="caution">
    <text evidence="5">The sequence shown here is derived from an EMBL/GenBank/DDBJ whole genome shotgun (WGS) entry which is preliminary data.</text>
</comment>
<evidence type="ECO:0000256" key="1">
    <source>
        <dbReference type="ARBA" id="ARBA00022722"/>
    </source>
</evidence>
<dbReference type="InterPro" id="IPR036397">
    <property type="entry name" value="RNaseH_sf"/>
</dbReference>
<organism evidence="5 6">
    <name type="scientific">Pseudomonas nitroreducens</name>
    <dbReference type="NCBI Taxonomy" id="46680"/>
    <lineage>
        <taxon>Bacteria</taxon>
        <taxon>Pseudomonadati</taxon>
        <taxon>Pseudomonadota</taxon>
        <taxon>Gammaproteobacteria</taxon>
        <taxon>Pseudomonadales</taxon>
        <taxon>Pseudomonadaceae</taxon>
        <taxon>Pseudomonas</taxon>
    </lineage>
</organism>
<reference evidence="6" key="2">
    <citation type="submission" date="2019-06" db="EMBL/GenBank/DDBJ databases">
        <title>AzeR, a transcriptional regulator that responds to azelaic acid in Pseudomonas nitroreducens.</title>
        <authorList>
            <person name="Bez C."/>
            <person name="Javvadi S.G."/>
            <person name="Bertani I."/>
            <person name="Devescovi G."/>
            <person name="Studholme D.J."/>
            <person name="Geller A."/>
            <person name="Levy A."/>
            <person name="Venturi V."/>
        </authorList>
    </citation>
    <scope>NUCLEOTIDE SEQUENCE [LARGE SCALE GENOMIC DNA]</scope>
    <source>
        <strain evidence="6">DSM 9128</strain>
    </source>
</reference>
<dbReference type="CDD" id="cd06127">
    <property type="entry name" value="DEDDh"/>
    <property type="match status" value="1"/>
</dbReference>
<evidence type="ECO:0000313" key="6">
    <source>
        <dbReference type="Proteomes" id="UP000307510"/>
    </source>
</evidence>
<dbReference type="EMBL" id="VASG01000014">
    <property type="protein sequence ID" value="TLP68208.1"/>
    <property type="molecule type" value="Genomic_DNA"/>
</dbReference>
<evidence type="ECO:0000256" key="2">
    <source>
        <dbReference type="ARBA" id="ARBA00022801"/>
    </source>
</evidence>
<dbReference type="SUPFAM" id="SSF53098">
    <property type="entry name" value="Ribonuclease H-like"/>
    <property type="match status" value="1"/>
</dbReference>
<proteinExistence type="predicted"/>
<dbReference type="GO" id="GO:0006259">
    <property type="term" value="P:DNA metabolic process"/>
    <property type="evidence" value="ECO:0007669"/>
    <property type="project" value="UniProtKB-ARBA"/>
</dbReference>
<reference evidence="5 6" key="1">
    <citation type="submission" date="2019-05" db="EMBL/GenBank/DDBJ databases">
        <authorList>
            <person name="Moore K."/>
            <person name="O'Neill P."/>
            <person name="Farbos A."/>
            <person name="Studholme D.J."/>
        </authorList>
    </citation>
    <scope>NUCLEOTIDE SEQUENCE [LARGE SCALE GENOMIC DNA]</scope>
    <source>
        <strain evidence="5 6">DSM 9128</strain>
    </source>
</reference>
<dbReference type="PANTHER" id="PTHR30231:SF4">
    <property type="entry name" value="PROTEIN NEN2"/>
    <property type="match status" value="1"/>
</dbReference>
<dbReference type="AlphaFoldDB" id="A0A5R8ZRF6"/>
<dbReference type="InterPro" id="IPR013520">
    <property type="entry name" value="Ribonucl_H"/>
</dbReference>
<evidence type="ECO:0000259" key="4">
    <source>
        <dbReference type="SMART" id="SM00479"/>
    </source>
</evidence>
<protein>
    <submittedName>
        <fullName evidence="5">3'-5' exonuclease</fullName>
    </submittedName>
</protein>
<dbReference type="Pfam" id="PF00929">
    <property type="entry name" value="RNase_T"/>
    <property type="match status" value="1"/>
</dbReference>
<dbReference type="PANTHER" id="PTHR30231">
    <property type="entry name" value="DNA POLYMERASE III SUBUNIT EPSILON"/>
    <property type="match status" value="1"/>
</dbReference>
<name>A0A5R8ZRF6_PSENT</name>
<sequence>MHLNTFDTETTGLPAFKDPSDAPHQPHLVEIAARLHDDTGALIDSFEAIIKPDGWIISPEVSAIHGITHERAMDEGIPEVEALEGFLAIHARSDLRIAHNLQFDDRILRIALMRYHGETLANSFRNGPGFCTCNASRELVRIPPTARMLRAGFNKFKNPSLAEAYQFFFGETFADAHRAMADAEACAKIYFAIKDREAGETLGAAAEA</sequence>
<dbReference type="InterPro" id="IPR012337">
    <property type="entry name" value="RNaseH-like_sf"/>
</dbReference>
<evidence type="ECO:0000256" key="3">
    <source>
        <dbReference type="ARBA" id="ARBA00022839"/>
    </source>
</evidence>
<accession>A0A5R8ZRF6</accession>
<dbReference type="SMART" id="SM00479">
    <property type="entry name" value="EXOIII"/>
    <property type="match status" value="1"/>
</dbReference>
<dbReference type="GO" id="GO:0008408">
    <property type="term" value="F:3'-5' exonuclease activity"/>
    <property type="evidence" value="ECO:0007669"/>
    <property type="project" value="TreeGrafter"/>
</dbReference>
<evidence type="ECO:0000313" key="5">
    <source>
        <dbReference type="EMBL" id="TLP68208.1"/>
    </source>
</evidence>
<keyword evidence="2" id="KW-0378">Hydrolase</keyword>
<feature type="domain" description="Exonuclease" evidence="4">
    <location>
        <begin position="2"/>
        <end position="199"/>
    </location>
</feature>
<dbReference type="GO" id="GO:0003676">
    <property type="term" value="F:nucleic acid binding"/>
    <property type="evidence" value="ECO:0007669"/>
    <property type="project" value="InterPro"/>
</dbReference>
<dbReference type="Proteomes" id="UP000307510">
    <property type="component" value="Unassembled WGS sequence"/>
</dbReference>
<dbReference type="RefSeq" id="WP_138217147.1">
    <property type="nucleotide sequence ID" value="NZ_VASG01000014.1"/>
</dbReference>